<gene>
    <name evidence="1" type="ORF">LSAT_V11C400213710</name>
</gene>
<dbReference type="AlphaFoldDB" id="A0A9R1VQ30"/>
<dbReference type="PANTHER" id="PTHR31973:SF190">
    <property type="entry name" value="MULE TRANSPOSASE DOMAIN-CONTAINING PROTEIN"/>
    <property type="match status" value="1"/>
</dbReference>
<evidence type="ECO:0000313" key="2">
    <source>
        <dbReference type="Proteomes" id="UP000235145"/>
    </source>
</evidence>
<comment type="caution">
    <text evidence="1">The sequence shown here is derived from an EMBL/GenBank/DDBJ whole genome shotgun (WGS) entry which is preliminary data.</text>
</comment>
<dbReference type="EMBL" id="NBSK02000004">
    <property type="protein sequence ID" value="KAJ0211567.1"/>
    <property type="molecule type" value="Genomic_DNA"/>
</dbReference>
<dbReference type="Proteomes" id="UP000235145">
    <property type="component" value="Unassembled WGS sequence"/>
</dbReference>
<keyword evidence="2" id="KW-1185">Reference proteome</keyword>
<organism evidence="1 2">
    <name type="scientific">Lactuca sativa</name>
    <name type="common">Garden lettuce</name>
    <dbReference type="NCBI Taxonomy" id="4236"/>
    <lineage>
        <taxon>Eukaryota</taxon>
        <taxon>Viridiplantae</taxon>
        <taxon>Streptophyta</taxon>
        <taxon>Embryophyta</taxon>
        <taxon>Tracheophyta</taxon>
        <taxon>Spermatophyta</taxon>
        <taxon>Magnoliopsida</taxon>
        <taxon>eudicotyledons</taxon>
        <taxon>Gunneridae</taxon>
        <taxon>Pentapetalae</taxon>
        <taxon>asterids</taxon>
        <taxon>campanulids</taxon>
        <taxon>Asterales</taxon>
        <taxon>Asteraceae</taxon>
        <taxon>Cichorioideae</taxon>
        <taxon>Cichorieae</taxon>
        <taxon>Lactucinae</taxon>
        <taxon>Lactuca</taxon>
    </lineage>
</organism>
<dbReference type="PANTHER" id="PTHR31973">
    <property type="entry name" value="POLYPROTEIN, PUTATIVE-RELATED"/>
    <property type="match status" value="1"/>
</dbReference>
<reference evidence="1 2" key="1">
    <citation type="journal article" date="2017" name="Nat. Commun.">
        <title>Genome assembly with in vitro proximity ligation data and whole-genome triplication in lettuce.</title>
        <authorList>
            <person name="Reyes-Chin-Wo S."/>
            <person name="Wang Z."/>
            <person name="Yang X."/>
            <person name="Kozik A."/>
            <person name="Arikit S."/>
            <person name="Song C."/>
            <person name="Xia L."/>
            <person name="Froenicke L."/>
            <person name="Lavelle D.O."/>
            <person name="Truco M.J."/>
            <person name="Xia R."/>
            <person name="Zhu S."/>
            <person name="Xu C."/>
            <person name="Xu H."/>
            <person name="Xu X."/>
            <person name="Cox K."/>
            <person name="Korf I."/>
            <person name="Meyers B.C."/>
            <person name="Michelmore R.W."/>
        </authorList>
    </citation>
    <scope>NUCLEOTIDE SEQUENCE [LARGE SCALE GENOMIC DNA]</scope>
    <source>
        <strain evidence="2">cv. Salinas</strain>
        <tissue evidence="1">Seedlings</tissue>
    </source>
</reference>
<protein>
    <recommendedName>
        <fullName evidence="3">MULE transposase domain-containing protein</fullName>
    </recommendedName>
</protein>
<evidence type="ECO:0000313" key="1">
    <source>
        <dbReference type="EMBL" id="KAJ0211567.1"/>
    </source>
</evidence>
<name>A0A9R1VQ30_LACSA</name>
<proteinExistence type="predicted"/>
<sequence>MVQYDMLRDYLLELQVTNEDETFKSDSANTNSWKWFLEYTGDDLNSNLIFAFLTNREKGLMSGITQLFPCVQQRYETKDYKEHLWICVTTTTTLEFQHFIRILRRAISDVFLNKCHIFNRELTNRSNIPLIICLEFIIEYLMKRIFNVIKVINKGQGPLITTSTRLLKVQDSFFI</sequence>
<accession>A0A9R1VQ30</accession>
<evidence type="ECO:0008006" key="3">
    <source>
        <dbReference type="Google" id="ProtNLM"/>
    </source>
</evidence>